<accession>A0A834KZI2</accession>
<dbReference type="AlphaFoldDB" id="A0A834KZI2"/>
<evidence type="ECO:0000313" key="1">
    <source>
        <dbReference type="EMBL" id="KAF6736227.1"/>
    </source>
</evidence>
<comment type="caution">
    <text evidence="1">The sequence shown here is derived from an EMBL/GenBank/DDBJ whole genome shotgun (WGS) entry which is preliminary data.</text>
</comment>
<evidence type="ECO:0000313" key="2">
    <source>
        <dbReference type="Proteomes" id="UP000646548"/>
    </source>
</evidence>
<reference evidence="1" key="1">
    <citation type="journal article" name="BMC Genomics">
        <title>Long-read sequencing and de novo genome assembly of marine medaka (Oryzias melastigma).</title>
        <authorList>
            <person name="Liang P."/>
            <person name="Saqib H.S.A."/>
            <person name="Ni X."/>
            <person name="Shen Y."/>
        </authorList>
    </citation>
    <scope>NUCLEOTIDE SEQUENCE</scope>
    <source>
        <strain evidence="1">Bigg-433</strain>
    </source>
</reference>
<proteinExistence type="predicted"/>
<dbReference type="Proteomes" id="UP000646548">
    <property type="component" value="Unassembled WGS sequence"/>
</dbReference>
<protein>
    <submittedName>
        <fullName evidence="1">Uncharacterized protein</fullName>
    </submittedName>
</protein>
<gene>
    <name evidence="1" type="ORF">FQA47_024508</name>
</gene>
<dbReference type="EMBL" id="WKFB01000094">
    <property type="protein sequence ID" value="KAF6736227.1"/>
    <property type="molecule type" value="Genomic_DNA"/>
</dbReference>
<organism evidence="1 2">
    <name type="scientific">Oryzias melastigma</name>
    <name type="common">Marine medaka</name>
    <dbReference type="NCBI Taxonomy" id="30732"/>
    <lineage>
        <taxon>Eukaryota</taxon>
        <taxon>Metazoa</taxon>
        <taxon>Chordata</taxon>
        <taxon>Craniata</taxon>
        <taxon>Vertebrata</taxon>
        <taxon>Euteleostomi</taxon>
        <taxon>Actinopterygii</taxon>
        <taxon>Neopterygii</taxon>
        <taxon>Teleostei</taxon>
        <taxon>Neoteleostei</taxon>
        <taxon>Acanthomorphata</taxon>
        <taxon>Ovalentaria</taxon>
        <taxon>Atherinomorphae</taxon>
        <taxon>Beloniformes</taxon>
        <taxon>Adrianichthyidae</taxon>
        <taxon>Oryziinae</taxon>
        <taxon>Oryzias</taxon>
    </lineage>
</organism>
<name>A0A834KZI2_ORYME</name>
<sequence length="89" mass="10230">MPMTAQGQNRDLPIPALVLQSCRCGKLKGQRSSDLVRKFSWAPPNNLLWPTLTGGFLKRGRSKCERFNRVEAAQLSERSERRTDRLFVR</sequence>